<organism evidence="1 2">
    <name type="scientific">Candidatus Pullichristensenella stercorigallinarum</name>
    <dbReference type="NCBI Taxonomy" id="2840909"/>
    <lineage>
        <taxon>Bacteria</taxon>
        <taxon>Bacillati</taxon>
        <taxon>Bacillota</taxon>
        <taxon>Clostridia</taxon>
        <taxon>Candidatus Pullichristensenella</taxon>
    </lineage>
</organism>
<dbReference type="EMBL" id="DVFZ01000054">
    <property type="protein sequence ID" value="HIQ82572.1"/>
    <property type="molecule type" value="Genomic_DNA"/>
</dbReference>
<gene>
    <name evidence="1" type="ORF">IAA52_05660</name>
</gene>
<proteinExistence type="predicted"/>
<dbReference type="Proteomes" id="UP000824260">
    <property type="component" value="Unassembled WGS sequence"/>
</dbReference>
<evidence type="ECO:0000313" key="2">
    <source>
        <dbReference type="Proteomes" id="UP000824260"/>
    </source>
</evidence>
<reference evidence="1" key="2">
    <citation type="journal article" date="2021" name="PeerJ">
        <title>Extensive microbial diversity within the chicken gut microbiome revealed by metagenomics and culture.</title>
        <authorList>
            <person name="Gilroy R."/>
            <person name="Ravi A."/>
            <person name="Getino M."/>
            <person name="Pursley I."/>
            <person name="Horton D.L."/>
            <person name="Alikhan N.F."/>
            <person name="Baker D."/>
            <person name="Gharbi K."/>
            <person name="Hall N."/>
            <person name="Watson M."/>
            <person name="Adriaenssens E.M."/>
            <person name="Foster-Nyarko E."/>
            <person name="Jarju S."/>
            <person name="Secka A."/>
            <person name="Antonio M."/>
            <person name="Oren A."/>
            <person name="Chaudhuri R.R."/>
            <person name="La Ragione R."/>
            <person name="Hildebrand F."/>
            <person name="Pallen M.J."/>
        </authorList>
    </citation>
    <scope>NUCLEOTIDE SEQUENCE</scope>
    <source>
        <strain evidence="1">ChiSjej6B24-2974</strain>
    </source>
</reference>
<accession>A0A9D0ZL60</accession>
<sequence length="181" mass="20933">MKIAAKSLHLHASEAKKTKIPKKFQFNQQKKNGLTPHLLPKLRLHGNSIHIFVFFRRWLWRRFPAIESEKIRKSTRLLCQRVKLFPAHRRTHTQAIPAPTAALWTNAAEFRPFRMRHISAAIRTTAPHNHPSKFIRQESGFSCSNRMEIKIFHCRSPGGAPANGMAQMRAVVVRRPHPCRA</sequence>
<dbReference type="AlphaFoldDB" id="A0A9D0ZL60"/>
<evidence type="ECO:0000313" key="1">
    <source>
        <dbReference type="EMBL" id="HIQ82572.1"/>
    </source>
</evidence>
<protein>
    <submittedName>
        <fullName evidence="1">Uncharacterized protein</fullName>
    </submittedName>
</protein>
<comment type="caution">
    <text evidence="1">The sequence shown here is derived from an EMBL/GenBank/DDBJ whole genome shotgun (WGS) entry which is preliminary data.</text>
</comment>
<name>A0A9D0ZL60_9FIRM</name>
<reference evidence="1" key="1">
    <citation type="submission" date="2020-10" db="EMBL/GenBank/DDBJ databases">
        <authorList>
            <person name="Gilroy R."/>
        </authorList>
    </citation>
    <scope>NUCLEOTIDE SEQUENCE</scope>
    <source>
        <strain evidence="1">ChiSjej6B24-2974</strain>
    </source>
</reference>